<dbReference type="GO" id="GO:0006777">
    <property type="term" value="P:Mo-molybdopterin cofactor biosynthetic process"/>
    <property type="evidence" value="ECO:0007669"/>
    <property type="project" value="InterPro"/>
</dbReference>
<dbReference type="PANTHER" id="PTHR33359:SF1">
    <property type="entry name" value="MOLYBDOPTERIN SYNTHASE SULFUR CARRIER SUBUNIT"/>
    <property type="match status" value="1"/>
</dbReference>
<dbReference type="GO" id="GO:1990133">
    <property type="term" value="C:molybdopterin adenylyltransferase complex"/>
    <property type="evidence" value="ECO:0007669"/>
    <property type="project" value="TreeGrafter"/>
</dbReference>
<comment type="caution">
    <text evidence="2">The sequence shown here is derived from an EMBL/GenBank/DDBJ whole genome shotgun (WGS) entry which is preliminary data.</text>
</comment>
<dbReference type="InterPro" id="IPR003749">
    <property type="entry name" value="ThiS/MoaD-like"/>
</dbReference>
<evidence type="ECO:0000313" key="2">
    <source>
        <dbReference type="EMBL" id="KAF7255634.1"/>
    </source>
</evidence>
<accession>A0A8S9YLG9</accession>
<dbReference type="Proteomes" id="UP000822476">
    <property type="component" value="Unassembled WGS sequence"/>
</dbReference>
<dbReference type="EMBL" id="JTDE01003797">
    <property type="protein sequence ID" value="KAF7255634.1"/>
    <property type="molecule type" value="Genomic_DNA"/>
</dbReference>
<proteinExistence type="predicted"/>
<dbReference type="Pfam" id="PF02597">
    <property type="entry name" value="ThiS"/>
    <property type="match status" value="1"/>
</dbReference>
<dbReference type="OrthoDB" id="5531344at2759"/>
<evidence type="ECO:0000313" key="3">
    <source>
        <dbReference type="Proteomes" id="UP000822476"/>
    </source>
</evidence>
<dbReference type="InterPro" id="IPR012675">
    <property type="entry name" value="Beta-grasp_dom_sf"/>
</dbReference>
<keyword evidence="1" id="KW-0547">Nucleotide-binding</keyword>
<gene>
    <name evidence="2" type="ORF">EG68_06753</name>
</gene>
<keyword evidence="3" id="KW-1185">Reference proteome</keyword>
<reference evidence="2" key="1">
    <citation type="submission" date="2019-07" db="EMBL/GenBank/DDBJ databases">
        <title>Annotation for the trematode Paragonimus miyazaki's.</title>
        <authorList>
            <person name="Choi Y.-J."/>
        </authorList>
    </citation>
    <scope>NUCLEOTIDE SEQUENCE</scope>
    <source>
        <strain evidence="2">Japan</strain>
    </source>
</reference>
<organism evidence="2 3">
    <name type="scientific">Paragonimus skrjabini miyazakii</name>
    <dbReference type="NCBI Taxonomy" id="59628"/>
    <lineage>
        <taxon>Eukaryota</taxon>
        <taxon>Metazoa</taxon>
        <taxon>Spiralia</taxon>
        <taxon>Lophotrochozoa</taxon>
        <taxon>Platyhelminthes</taxon>
        <taxon>Trematoda</taxon>
        <taxon>Digenea</taxon>
        <taxon>Plagiorchiida</taxon>
        <taxon>Troglotremata</taxon>
        <taxon>Troglotrematidae</taxon>
        <taxon>Paragonimus</taxon>
    </lineage>
</organism>
<evidence type="ECO:0008006" key="4">
    <source>
        <dbReference type="Google" id="ProtNLM"/>
    </source>
</evidence>
<dbReference type="InterPro" id="IPR044672">
    <property type="entry name" value="MOCS2A"/>
</dbReference>
<sequence length="90" mass="9916">MRESHQITTLFFGETKEIVGTSCGIIDLPAECTARQLLDSIFDKFPKLLPLRGSLLLALDRKLIDLCDYTVLHHLTSSSELAVLPPFSGG</sequence>
<dbReference type="InterPro" id="IPR016155">
    <property type="entry name" value="Mopterin_synth/thiamin_S_b"/>
</dbReference>
<dbReference type="SUPFAM" id="SSF54285">
    <property type="entry name" value="MoaD/ThiS"/>
    <property type="match status" value="1"/>
</dbReference>
<dbReference type="PANTHER" id="PTHR33359">
    <property type="entry name" value="MOLYBDOPTERIN SYNTHASE SULFUR CARRIER SUBUNIT"/>
    <property type="match status" value="1"/>
</dbReference>
<dbReference type="GO" id="GO:0000166">
    <property type="term" value="F:nucleotide binding"/>
    <property type="evidence" value="ECO:0007669"/>
    <property type="project" value="UniProtKB-KW"/>
</dbReference>
<dbReference type="Gene3D" id="3.10.20.30">
    <property type="match status" value="1"/>
</dbReference>
<evidence type="ECO:0000256" key="1">
    <source>
        <dbReference type="ARBA" id="ARBA00022741"/>
    </source>
</evidence>
<dbReference type="CDD" id="cd00754">
    <property type="entry name" value="Ubl_MoaD"/>
    <property type="match status" value="1"/>
</dbReference>
<name>A0A8S9YLG9_9TREM</name>
<protein>
    <recommendedName>
        <fullName evidence="4">Molybdopterin synthase sulfur carrier subunit</fullName>
    </recommendedName>
</protein>
<dbReference type="AlphaFoldDB" id="A0A8S9YLG9"/>